<dbReference type="AlphaFoldDB" id="A0A453JC28"/>
<dbReference type="Proteomes" id="UP000015105">
    <property type="component" value="Chromosome 4D"/>
</dbReference>
<reference evidence="3" key="2">
    <citation type="journal article" date="2017" name="Nat. Plants">
        <title>The Aegilops tauschii genome reveals multiple impacts of transposons.</title>
        <authorList>
            <person name="Zhao G."/>
            <person name="Zou C."/>
            <person name="Li K."/>
            <person name="Wang K."/>
            <person name="Li T."/>
            <person name="Gao L."/>
            <person name="Zhang X."/>
            <person name="Wang H."/>
            <person name="Yang Z."/>
            <person name="Liu X."/>
            <person name="Jiang W."/>
            <person name="Mao L."/>
            <person name="Kong X."/>
            <person name="Jiao Y."/>
            <person name="Jia J."/>
        </authorList>
    </citation>
    <scope>NUCLEOTIDE SEQUENCE [LARGE SCALE GENOMIC DNA]</scope>
    <source>
        <strain evidence="3">cv. AL8/78</strain>
    </source>
</reference>
<reference evidence="2" key="5">
    <citation type="journal article" date="2021" name="G3 (Bethesda)">
        <title>Aegilops tauschii genome assembly Aet v5.0 features greater sequence contiguity and improved annotation.</title>
        <authorList>
            <person name="Wang L."/>
            <person name="Zhu T."/>
            <person name="Rodriguez J.C."/>
            <person name="Deal K.R."/>
            <person name="Dubcovsky J."/>
            <person name="McGuire P.E."/>
            <person name="Lux T."/>
            <person name="Spannagl M."/>
            <person name="Mayer K.F.X."/>
            <person name="Baldrich P."/>
            <person name="Meyers B.C."/>
            <person name="Huo N."/>
            <person name="Gu Y.Q."/>
            <person name="Zhou H."/>
            <person name="Devos K.M."/>
            <person name="Bennetzen J.L."/>
            <person name="Unver T."/>
            <person name="Budak H."/>
            <person name="Gulick P.J."/>
            <person name="Galiba G."/>
            <person name="Kalapos B."/>
            <person name="Nelson D.R."/>
            <person name="Li P."/>
            <person name="You F.M."/>
            <person name="Luo M.C."/>
            <person name="Dvorak J."/>
        </authorList>
    </citation>
    <scope>NUCLEOTIDE SEQUENCE [LARGE SCALE GENOMIC DNA]</scope>
    <source>
        <strain evidence="2">cv. AL8/78</strain>
    </source>
</reference>
<keyword evidence="1" id="KW-0812">Transmembrane</keyword>
<evidence type="ECO:0000313" key="2">
    <source>
        <dbReference type="EnsemblPlants" id="AET4Gv20861700.1"/>
    </source>
</evidence>
<keyword evidence="1" id="KW-1133">Transmembrane helix</keyword>
<reference evidence="2" key="4">
    <citation type="submission" date="2019-03" db="UniProtKB">
        <authorList>
            <consortium name="EnsemblPlants"/>
        </authorList>
    </citation>
    <scope>IDENTIFICATION</scope>
</reference>
<organism evidence="2 3">
    <name type="scientific">Aegilops tauschii subsp. strangulata</name>
    <name type="common">Goatgrass</name>
    <dbReference type="NCBI Taxonomy" id="200361"/>
    <lineage>
        <taxon>Eukaryota</taxon>
        <taxon>Viridiplantae</taxon>
        <taxon>Streptophyta</taxon>
        <taxon>Embryophyta</taxon>
        <taxon>Tracheophyta</taxon>
        <taxon>Spermatophyta</taxon>
        <taxon>Magnoliopsida</taxon>
        <taxon>Liliopsida</taxon>
        <taxon>Poales</taxon>
        <taxon>Poaceae</taxon>
        <taxon>BOP clade</taxon>
        <taxon>Pooideae</taxon>
        <taxon>Triticodae</taxon>
        <taxon>Triticeae</taxon>
        <taxon>Triticinae</taxon>
        <taxon>Aegilops</taxon>
    </lineage>
</organism>
<reference evidence="3" key="1">
    <citation type="journal article" date="2014" name="Science">
        <title>Ancient hybridizations among the ancestral genomes of bread wheat.</title>
        <authorList>
            <consortium name="International Wheat Genome Sequencing Consortium,"/>
            <person name="Marcussen T."/>
            <person name="Sandve S.R."/>
            <person name="Heier L."/>
            <person name="Spannagl M."/>
            <person name="Pfeifer M."/>
            <person name="Jakobsen K.S."/>
            <person name="Wulff B.B."/>
            <person name="Steuernagel B."/>
            <person name="Mayer K.F."/>
            <person name="Olsen O.A."/>
        </authorList>
    </citation>
    <scope>NUCLEOTIDE SEQUENCE [LARGE SCALE GENOMIC DNA]</scope>
    <source>
        <strain evidence="3">cv. AL8/78</strain>
    </source>
</reference>
<evidence type="ECO:0000256" key="1">
    <source>
        <dbReference type="SAM" id="Phobius"/>
    </source>
</evidence>
<feature type="transmembrane region" description="Helical" evidence="1">
    <location>
        <begin position="38"/>
        <end position="59"/>
    </location>
</feature>
<sequence>LLVLILVIKLPGIPFLVASLICFNAHPSPMAAASALKTAAVVAICVTMLLVQTTAGLGYSTAPAGGGLACPDAQNACRPKCRPGCEALAPGMCQAVCAVSPAAGMACVDKMFSACMTFCKTTCETLSSP</sequence>
<accession>A0A453JC28</accession>
<reference evidence="2" key="3">
    <citation type="journal article" date="2017" name="Nature">
        <title>Genome sequence of the progenitor of the wheat D genome Aegilops tauschii.</title>
        <authorList>
            <person name="Luo M.C."/>
            <person name="Gu Y.Q."/>
            <person name="Puiu D."/>
            <person name="Wang H."/>
            <person name="Twardziok S.O."/>
            <person name="Deal K.R."/>
            <person name="Huo N."/>
            <person name="Zhu T."/>
            <person name="Wang L."/>
            <person name="Wang Y."/>
            <person name="McGuire P.E."/>
            <person name="Liu S."/>
            <person name="Long H."/>
            <person name="Ramasamy R.K."/>
            <person name="Rodriguez J.C."/>
            <person name="Van S.L."/>
            <person name="Yuan L."/>
            <person name="Wang Z."/>
            <person name="Xia Z."/>
            <person name="Xiao L."/>
            <person name="Anderson O.D."/>
            <person name="Ouyang S."/>
            <person name="Liang Y."/>
            <person name="Zimin A.V."/>
            <person name="Pertea G."/>
            <person name="Qi P."/>
            <person name="Bennetzen J.L."/>
            <person name="Dai X."/>
            <person name="Dawson M.W."/>
            <person name="Muller H.G."/>
            <person name="Kugler K."/>
            <person name="Rivarola-Duarte L."/>
            <person name="Spannagl M."/>
            <person name="Mayer K.F.X."/>
            <person name="Lu F.H."/>
            <person name="Bevan M.W."/>
            <person name="Leroy P."/>
            <person name="Li P."/>
            <person name="You F.M."/>
            <person name="Sun Q."/>
            <person name="Liu Z."/>
            <person name="Lyons E."/>
            <person name="Wicker T."/>
            <person name="Salzberg S.L."/>
            <person name="Devos K.M."/>
            <person name="Dvorak J."/>
        </authorList>
    </citation>
    <scope>NUCLEOTIDE SEQUENCE [LARGE SCALE GENOMIC DNA]</scope>
    <source>
        <strain evidence="2">cv. AL8/78</strain>
    </source>
</reference>
<dbReference type="EnsemblPlants" id="AET4Gv20861700.1">
    <property type="protein sequence ID" value="AET4Gv20861700.1"/>
    <property type="gene ID" value="AET4Gv20861700"/>
</dbReference>
<feature type="transmembrane region" description="Helical" evidence="1">
    <location>
        <begin position="6"/>
        <end position="26"/>
    </location>
</feature>
<keyword evidence="3" id="KW-1185">Reference proteome</keyword>
<proteinExistence type="predicted"/>
<protein>
    <submittedName>
        <fullName evidence="2">Uncharacterized protein</fullName>
    </submittedName>
</protein>
<keyword evidence="1" id="KW-0472">Membrane</keyword>
<name>A0A453JC28_AEGTS</name>
<dbReference type="Gramene" id="AET4Gv20861700.1">
    <property type="protein sequence ID" value="AET4Gv20861700.1"/>
    <property type="gene ID" value="AET4Gv20861700"/>
</dbReference>
<evidence type="ECO:0000313" key="3">
    <source>
        <dbReference type="Proteomes" id="UP000015105"/>
    </source>
</evidence>